<dbReference type="InterPro" id="IPR010655">
    <property type="entry name" value="Clp1_C"/>
</dbReference>
<dbReference type="InterPro" id="IPR045116">
    <property type="entry name" value="Clp1/Grc3"/>
</dbReference>
<comment type="similarity">
    <text evidence="9">Belongs to the Clp1 family. Clp1 subfamily.</text>
</comment>
<dbReference type="Gene3D" id="2.40.30.330">
    <property type="entry name" value="Pre-mRNA cleavage complex subunit Clp1, C-terminal domain"/>
    <property type="match status" value="1"/>
</dbReference>
<keyword evidence="8 9" id="KW-0539">Nucleus</keyword>
<keyword evidence="6 9" id="KW-0547">Nucleotide-binding</keyword>
<dbReference type="Gene3D" id="3.40.50.300">
    <property type="entry name" value="P-loop containing nucleotide triphosphate hydrolases"/>
    <property type="match status" value="1"/>
</dbReference>
<dbReference type="InterPro" id="IPR032324">
    <property type="entry name" value="Clp1_N"/>
</dbReference>
<feature type="binding site" evidence="9">
    <location>
        <begin position="145"/>
        <end position="150"/>
    </location>
    <ligand>
        <name>ATP</name>
        <dbReference type="ChEBI" id="CHEBI:30616"/>
    </ligand>
</feature>
<dbReference type="SUPFAM" id="SSF52540">
    <property type="entry name" value="P-loop containing nucleoside triphosphate hydrolases"/>
    <property type="match status" value="1"/>
</dbReference>
<evidence type="ECO:0000256" key="9">
    <source>
        <dbReference type="HAMAP-Rule" id="MF_03035"/>
    </source>
</evidence>
<organism evidence="13 14">
    <name type="scientific">Tuber borchii</name>
    <name type="common">White truffle</name>
    <dbReference type="NCBI Taxonomy" id="42251"/>
    <lineage>
        <taxon>Eukaryota</taxon>
        <taxon>Fungi</taxon>
        <taxon>Dikarya</taxon>
        <taxon>Ascomycota</taxon>
        <taxon>Pezizomycotina</taxon>
        <taxon>Pezizomycetes</taxon>
        <taxon>Pezizales</taxon>
        <taxon>Tuberaceae</taxon>
        <taxon>Tuber</taxon>
    </lineage>
</organism>
<dbReference type="InterPro" id="IPR028606">
    <property type="entry name" value="Clp1"/>
</dbReference>
<dbReference type="InterPro" id="IPR038239">
    <property type="entry name" value="Clp1_N_sf"/>
</dbReference>
<name>A0A2T6ZG70_TUBBO</name>
<dbReference type="HAMAP" id="MF_03035">
    <property type="entry name" value="Clp1"/>
    <property type="match status" value="1"/>
</dbReference>
<dbReference type="InterPro" id="IPR027417">
    <property type="entry name" value="P-loop_NTPase"/>
</dbReference>
<evidence type="ECO:0000256" key="5">
    <source>
        <dbReference type="ARBA" id="ARBA00022664"/>
    </source>
</evidence>
<dbReference type="PANTHER" id="PTHR12755">
    <property type="entry name" value="CLEAVAGE/POLYADENYLATION FACTOR IA SUBUNIT CLP1P"/>
    <property type="match status" value="1"/>
</dbReference>
<dbReference type="STRING" id="42251.A0A2T6ZG70"/>
<evidence type="ECO:0000256" key="2">
    <source>
        <dbReference type="ARBA" id="ARBA00004123"/>
    </source>
</evidence>
<feature type="domain" description="Clp1 N-terminal" evidence="11">
    <location>
        <begin position="38"/>
        <end position="125"/>
    </location>
</feature>
<dbReference type="Pfam" id="PF16575">
    <property type="entry name" value="CLP1_P"/>
    <property type="match status" value="1"/>
</dbReference>
<gene>
    <name evidence="9" type="primary">CLP1</name>
    <name evidence="13" type="ORF">B9Z19DRAFT_441596</name>
</gene>
<dbReference type="InterPro" id="IPR032319">
    <property type="entry name" value="CLP1_P"/>
</dbReference>
<sequence>MSVPGLQLSELPIGQPFSNFTAQDSTPVEPLAEKTYEVAKFREWRFEVAFGTTVEVKLLKGSAEIFGTELPIGHKFTFTGAKSAIFTWHGCTLEVRGSPSVEYTSEETPMTAYTNLHFALEKQRGMAGESPTVQGPRVMIIGPENAGKTSLVKILTAYAVRQGRKPAVVNLDPKEGVLSLPGTLSATSFSTIMDVEEGFGSSPTSGPSPVPVKLPLVYYYGLETPEGNTKLYKALVSRMAVAVSSRLSEDDENRSSGIIIDTPGTISQTPTGYDLLHHAISEFSITTLVVLGSERLYSDMLRRFEDRPNHQHQPPPISIIKLSKSGGCVDRDDAFLRAARERSIREYFFGEPKKRTLSPYTMTVGFDDLNIWRVGEASTLNTSLLPIGHDDDDDEGGGGGVGGQALLAQAECSMLLQHSVAAVLHAEIGDEVRALAESSVMGFVYIASVDEQKRYMKILAPMPGRLPPKPLVVSSFPEPTFSLVG</sequence>
<comment type="subcellular location">
    <subcellularLocation>
        <location evidence="2 9">Nucleus</location>
    </subcellularLocation>
</comment>
<proteinExistence type="inferred from homology"/>
<dbReference type="GO" id="GO:0031124">
    <property type="term" value="P:mRNA 3'-end processing"/>
    <property type="evidence" value="ECO:0007669"/>
    <property type="project" value="UniProtKB-UniRule"/>
</dbReference>
<keyword evidence="14" id="KW-1185">Reference proteome</keyword>
<comment type="caution">
    <text evidence="13">The sequence shown here is derived from an EMBL/GenBank/DDBJ whole genome shotgun (WGS) entry which is preliminary data.</text>
</comment>
<evidence type="ECO:0000256" key="4">
    <source>
        <dbReference type="ARBA" id="ARBA00019824"/>
    </source>
</evidence>
<protein>
    <recommendedName>
        <fullName evidence="4">Polynucleotide 5'-hydroxyl-kinase GRC3</fullName>
    </recommendedName>
    <alternativeName>
        <fullName evidence="3">Polynucleotide 5'-hydroxyl-kinase grc3</fullName>
    </alternativeName>
</protein>
<evidence type="ECO:0000259" key="11">
    <source>
        <dbReference type="Pfam" id="PF16573"/>
    </source>
</evidence>
<dbReference type="InterPro" id="IPR038238">
    <property type="entry name" value="Clp1_C_sf"/>
</dbReference>
<accession>A0A2T6ZG70</accession>
<dbReference type="AlphaFoldDB" id="A0A2T6ZG70"/>
<dbReference type="Pfam" id="PF16573">
    <property type="entry name" value="CLP1_N"/>
    <property type="match status" value="1"/>
</dbReference>
<evidence type="ECO:0000259" key="10">
    <source>
        <dbReference type="Pfam" id="PF06807"/>
    </source>
</evidence>
<dbReference type="EMBL" id="NESQ01000297">
    <property type="protein sequence ID" value="PUU74469.1"/>
    <property type="molecule type" value="Genomic_DNA"/>
</dbReference>
<evidence type="ECO:0000256" key="8">
    <source>
        <dbReference type="ARBA" id="ARBA00023242"/>
    </source>
</evidence>
<reference evidence="13 14" key="1">
    <citation type="submission" date="2017-04" db="EMBL/GenBank/DDBJ databases">
        <title>Draft genome sequence of Tuber borchii Vittad., a whitish edible truffle.</title>
        <authorList>
            <consortium name="DOE Joint Genome Institute"/>
            <person name="Murat C."/>
            <person name="Kuo A."/>
            <person name="Barry K.W."/>
            <person name="Clum A."/>
            <person name="Dockter R.B."/>
            <person name="Fauchery L."/>
            <person name="Iotti M."/>
            <person name="Kohler A."/>
            <person name="Labutti K."/>
            <person name="Lindquist E.A."/>
            <person name="Lipzen A."/>
            <person name="Ohm R.A."/>
            <person name="Wang M."/>
            <person name="Grigoriev I.V."/>
            <person name="Zambonelli A."/>
            <person name="Martin F.M."/>
        </authorList>
    </citation>
    <scope>NUCLEOTIDE SEQUENCE [LARGE SCALE GENOMIC DNA]</scope>
    <source>
        <strain evidence="13 14">Tbo3840</strain>
    </source>
</reference>
<dbReference type="Proteomes" id="UP000244722">
    <property type="component" value="Unassembled WGS sequence"/>
</dbReference>
<dbReference type="PANTHER" id="PTHR12755:SF6">
    <property type="entry name" value="POLYRIBONUCLEOTIDE 5'-HYDROXYL-KINASE CLP1"/>
    <property type="match status" value="1"/>
</dbReference>
<comment type="subunit">
    <text evidence="9">Component of a pre-mRNA cleavage factor complex. Interacts directly with PCF11.</text>
</comment>
<feature type="binding site" evidence="9">
    <location>
        <position position="43"/>
    </location>
    <ligand>
        <name>ATP</name>
        <dbReference type="ChEBI" id="CHEBI:30616"/>
    </ligand>
</feature>
<evidence type="ECO:0000256" key="7">
    <source>
        <dbReference type="ARBA" id="ARBA00022840"/>
    </source>
</evidence>
<evidence type="ECO:0000313" key="14">
    <source>
        <dbReference type="Proteomes" id="UP000244722"/>
    </source>
</evidence>
<evidence type="ECO:0000256" key="6">
    <source>
        <dbReference type="ARBA" id="ARBA00022741"/>
    </source>
</evidence>
<evidence type="ECO:0000259" key="12">
    <source>
        <dbReference type="Pfam" id="PF16575"/>
    </source>
</evidence>
<dbReference type="OrthoDB" id="258143at2759"/>
<evidence type="ECO:0000256" key="1">
    <source>
        <dbReference type="ARBA" id="ARBA00003798"/>
    </source>
</evidence>
<feature type="binding site" evidence="9">
    <location>
        <position position="82"/>
    </location>
    <ligand>
        <name>ATP</name>
        <dbReference type="ChEBI" id="CHEBI:30616"/>
    </ligand>
</feature>
<dbReference type="GO" id="GO:0051731">
    <property type="term" value="F:polynucleotide 5'-hydroxyl-kinase activity"/>
    <property type="evidence" value="ECO:0007669"/>
    <property type="project" value="InterPro"/>
</dbReference>
<comment type="function">
    <text evidence="1">Polynucleotide 5'-kinase involved in rRNA processing.</text>
</comment>
<feature type="domain" description="Clp1 P-loop" evidence="12">
    <location>
        <begin position="142"/>
        <end position="349"/>
    </location>
</feature>
<dbReference type="GO" id="GO:0005849">
    <property type="term" value="C:mRNA cleavage factor complex"/>
    <property type="evidence" value="ECO:0007669"/>
    <property type="project" value="UniProtKB-UniRule"/>
</dbReference>
<comment type="function">
    <text evidence="9">Required for endonucleolytic cleavage during polyadenylation-dependent pre-mRNA 3'-end formation.</text>
</comment>
<evidence type="ECO:0000313" key="13">
    <source>
        <dbReference type="EMBL" id="PUU74469.1"/>
    </source>
</evidence>
<feature type="domain" description="Clp1 C-terminal" evidence="10">
    <location>
        <begin position="357"/>
        <end position="477"/>
    </location>
</feature>
<dbReference type="Gene3D" id="2.60.120.1030">
    <property type="entry name" value="Clp1, DNA binding domain"/>
    <property type="match status" value="1"/>
</dbReference>
<dbReference type="FunFam" id="2.60.120.1030:FF:000001">
    <property type="entry name" value="Protein CLP1 homolog 5"/>
    <property type="match status" value="1"/>
</dbReference>
<dbReference type="GO" id="GO:0006388">
    <property type="term" value="P:tRNA splicing, via endonucleolytic cleavage and ligation"/>
    <property type="evidence" value="ECO:0007669"/>
    <property type="project" value="TreeGrafter"/>
</dbReference>
<dbReference type="GO" id="GO:0005524">
    <property type="term" value="F:ATP binding"/>
    <property type="evidence" value="ECO:0007669"/>
    <property type="project" value="UniProtKB-UniRule"/>
</dbReference>
<keyword evidence="5 9" id="KW-0507">mRNA processing</keyword>
<dbReference type="Pfam" id="PF06807">
    <property type="entry name" value="Clp1"/>
    <property type="match status" value="1"/>
</dbReference>
<evidence type="ECO:0000256" key="3">
    <source>
        <dbReference type="ARBA" id="ARBA00018706"/>
    </source>
</evidence>
<keyword evidence="7 9" id="KW-0067">ATP-binding</keyword>